<evidence type="ECO:0000313" key="1">
    <source>
        <dbReference type="EMBL" id="KFX19236.1"/>
    </source>
</evidence>
<organism evidence="1 2">
    <name type="scientific">Pectobacterium betavasculorum</name>
    <dbReference type="NCBI Taxonomy" id="55207"/>
    <lineage>
        <taxon>Bacteria</taxon>
        <taxon>Pseudomonadati</taxon>
        <taxon>Pseudomonadota</taxon>
        <taxon>Gammaproteobacteria</taxon>
        <taxon>Enterobacterales</taxon>
        <taxon>Pectobacteriaceae</taxon>
        <taxon>Pectobacterium</taxon>
    </lineage>
</organism>
<reference evidence="1 2" key="1">
    <citation type="submission" date="2014-08" db="EMBL/GenBank/DDBJ databases">
        <title>Genome sequences of NCPPB Pectobacterium isolates.</title>
        <authorList>
            <person name="Glover R.H."/>
            <person name="Sapp M."/>
            <person name="Elphinstone J."/>
        </authorList>
    </citation>
    <scope>NUCLEOTIDE SEQUENCE [LARGE SCALE GENOMIC DNA]</scope>
    <source>
        <strain evidence="1 2">NCPPB 2793</strain>
    </source>
</reference>
<accession>A0ABR4UX04</accession>
<protein>
    <recommendedName>
        <fullName evidence="3">Transposase</fullName>
    </recommendedName>
</protein>
<evidence type="ECO:0008006" key="3">
    <source>
        <dbReference type="Google" id="ProtNLM"/>
    </source>
</evidence>
<evidence type="ECO:0000313" key="2">
    <source>
        <dbReference type="Proteomes" id="UP000032869"/>
    </source>
</evidence>
<gene>
    <name evidence="1" type="ORF">JV35_15830</name>
</gene>
<dbReference type="RefSeq" id="WP_039306671.1">
    <property type="nucleotide sequence ID" value="NZ_JQHL01000008.1"/>
</dbReference>
<name>A0ABR4UX04_9GAMM</name>
<comment type="caution">
    <text evidence="1">The sequence shown here is derived from an EMBL/GenBank/DDBJ whole genome shotgun (WGS) entry which is preliminary data.</text>
</comment>
<dbReference type="EMBL" id="JQHL01000008">
    <property type="protein sequence ID" value="KFX19236.1"/>
    <property type="molecule type" value="Genomic_DNA"/>
</dbReference>
<proteinExistence type="predicted"/>
<keyword evidence="2" id="KW-1185">Reference proteome</keyword>
<sequence>MTTFLDTDKIGRTFFIALVIAAGKRVICGADGRNVDERVALAGISTTWCKPYLTRQGDASHH</sequence>
<dbReference type="Proteomes" id="UP000032869">
    <property type="component" value="Unassembled WGS sequence"/>
</dbReference>